<reference evidence="5 6" key="1">
    <citation type="submission" date="2023-09" db="EMBL/GenBank/DDBJ databases">
        <title>Complete genome of Streptomyces roseicoloratus T14.</title>
        <authorList>
            <person name="Bashizi T."/>
            <person name="Kim M.-J."/>
            <person name="Lee G."/>
            <person name="Tagele S.B."/>
            <person name="Shin J.-H."/>
        </authorList>
    </citation>
    <scope>NUCLEOTIDE SEQUENCE [LARGE SCALE GENOMIC DNA]</scope>
    <source>
        <strain evidence="5 6">T14</strain>
    </source>
</reference>
<dbReference type="SUPFAM" id="SSF52540">
    <property type="entry name" value="P-loop containing nucleoside triphosphate hydrolases"/>
    <property type="match status" value="1"/>
</dbReference>
<dbReference type="Gene3D" id="3.40.50.300">
    <property type="entry name" value="P-loop containing nucleotide triphosphate hydrolases"/>
    <property type="match status" value="1"/>
</dbReference>
<name>A0ABY9S1X8_9ACTN</name>
<dbReference type="PANTHER" id="PTHR24220">
    <property type="entry name" value="IMPORT ATP-BINDING PROTEIN"/>
    <property type="match status" value="1"/>
</dbReference>
<evidence type="ECO:0000259" key="4">
    <source>
        <dbReference type="PROSITE" id="PS50893"/>
    </source>
</evidence>
<dbReference type="InterPro" id="IPR003593">
    <property type="entry name" value="AAA+_ATPase"/>
</dbReference>
<dbReference type="InterPro" id="IPR017911">
    <property type="entry name" value="MacB-like_ATP-bd"/>
</dbReference>
<proteinExistence type="predicted"/>
<evidence type="ECO:0000256" key="2">
    <source>
        <dbReference type="ARBA" id="ARBA00022741"/>
    </source>
</evidence>
<dbReference type="Proteomes" id="UP001250858">
    <property type="component" value="Chromosome"/>
</dbReference>
<dbReference type="Pfam" id="PF00005">
    <property type="entry name" value="ABC_tran"/>
    <property type="match status" value="1"/>
</dbReference>
<dbReference type="InterPro" id="IPR003439">
    <property type="entry name" value="ABC_transporter-like_ATP-bd"/>
</dbReference>
<feature type="domain" description="ABC transporter" evidence="4">
    <location>
        <begin position="11"/>
        <end position="247"/>
    </location>
</feature>
<dbReference type="PROSITE" id="PS00211">
    <property type="entry name" value="ABC_TRANSPORTER_1"/>
    <property type="match status" value="1"/>
</dbReference>
<keyword evidence="2" id="KW-0547">Nucleotide-binding</keyword>
<dbReference type="PROSITE" id="PS50893">
    <property type="entry name" value="ABC_TRANSPORTER_2"/>
    <property type="match status" value="1"/>
</dbReference>
<dbReference type="RefSeq" id="WP_128978489.1">
    <property type="nucleotide sequence ID" value="NZ_CP133762.1"/>
</dbReference>
<evidence type="ECO:0000256" key="3">
    <source>
        <dbReference type="ARBA" id="ARBA00022840"/>
    </source>
</evidence>
<evidence type="ECO:0000313" key="5">
    <source>
        <dbReference type="EMBL" id="WMX48423.1"/>
    </source>
</evidence>
<dbReference type="InterPro" id="IPR027417">
    <property type="entry name" value="P-loop_NTPase"/>
</dbReference>
<accession>A0ABY9S1X8</accession>
<evidence type="ECO:0000313" key="6">
    <source>
        <dbReference type="Proteomes" id="UP001250858"/>
    </source>
</evidence>
<dbReference type="CDD" id="cd03255">
    <property type="entry name" value="ABC_MJ0796_LolCDE_FtsE"/>
    <property type="match status" value="1"/>
</dbReference>
<dbReference type="InterPro" id="IPR017871">
    <property type="entry name" value="ABC_transporter-like_CS"/>
</dbReference>
<protein>
    <submittedName>
        <fullName evidence="5">ABC transporter ATP-binding protein</fullName>
    </submittedName>
</protein>
<dbReference type="SMART" id="SM00382">
    <property type="entry name" value="AAA"/>
    <property type="match status" value="1"/>
</dbReference>
<sequence>MNSDRPRLVATGVRKIYRTGSVAVTALDDLDLVVRHGELVAVMGPSGSGKTTLLNCLSGLDGIDGGRVEIDGHDLFAMSDAARTEHRARTMGFVFQSFNLIPVFSAVENVELPLLLVGTQPREARRRALAMLDRVGLAHRVEHRPSEMSGGEQQRVTIARALAGRPAIVWADEPTGNLDSAMADQVMDLLCALNRDEGQTIVLVTHDAAIGARVPRLIRMRDGRLVDDFRQRVPATDSAATDSVSDMSRD</sequence>
<dbReference type="InterPro" id="IPR015854">
    <property type="entry name" value="ABC_transpr_LolD-like"/>
</dbReference>
<dbReference type="EMBL" id="CP133762">
    <property type="protein sequence ID" value="WMX48423.1"/>
    <property type="molecule type" value="Genomic_DNA"/>
</dbReference>
<keyword evidence="6" id="KW-1185">Reference proteome</keyword>
<evidence type="ECO:0000256" key="1">
    <source>
        <dbReference type="ARBA" id="ARBA00022448"/>
    </source>
</evidence>
<dbReference type="GO" id="GO:0005524">
    <property type="term" value="F:ATP binding"/>
    <property type="evidence" value="ECO:0007669"/>
    <property type="project" value="UniProtKB-KW"/>
</dbReference>
<gene>
    <name evidence="5" type="ORF">RGF97_31505</name>
</gene>
<keyword evidence="1" id="KW-0813">Transport</keyword>
<organism evidence="5 6">
    <name type="scientific">Streptomyces roseicoloratus</name>
    <dbReference type="NCBI Taxonomy" id="2508722"/>
    <lineage>
        <taxon>Bacteria</taxon>
        <taxon>Bacillati</taxon>
        <taxon>Actinomycetota</taxon>
        <taxon>Actinomycetes</taxon>
        <taxon>Kitasatosporales</taxon>
        <taxon>Streptomycetaceae</taxon>
        <taxon>Streptomyces</taxon>
    </lineage>
</organism>
<keyword evidence="3 5" id="KW-0067">ATP-binding</keyword>